<keyword evidence="1" id="KW-0472">Membrane</keyword>
<keyword evidence="1" id="KW-0812">Transmembrane</keyword>
<sequence>MPHIRICDMRINSLFYCCSSMFLDCFFFQLLVQEIMNPRVHLGLTILSTIDGRRAYANRAIESDNRAERGIVVFWWFAILQMLFLQIASTWLDWRKI</sequence>
<dbReference type="AlphaFoldDB" id="A0AAV0LFE2"/>
<evidence type="ECO:0000313" key="2">
    <source>
        <dbReference type="EMBL" id="CAI0432723.1"/>
    </source>
</evidence>
<feature type="transmembrane region" description="Helical" evidence="1">
    <location>
        <begin position="73"/>
        <end position="92"/>
    </location>
</feature>
<proteinExistence type="predicted"/>
<dbReference type="Proteomes" id="UP001154282">
    <property type="component" value="Unassembled WGS sequence"/>
</dbReference>
<evidence type="ECO:0000256" key="1">
    <source>
        <dbReference type="SAM" id="Phobius"/>
    </source>
</evidence>
<reference evidence="2" key="1">
    <citation type="submission" date="2022-08" db="EMBL/GenBank/DDBJ databases">
        <authorList>
            <person name="Gutierrez-Valencia J."/>
        </authorList>
    </citation>
    <scope>NUCLEOTIDE SEQUENCE</scope>
</reference>
<accession>A0AAV0LFE2</accession>
<comment type="caution">
    <text evidence="2">The sequence shown here is derived from an EMBL/GenBank/DDBJ whole genome shotgun (WGS) entry which is preliminary data.</text>
</comment>
<organism evidence="2 3">
    <name type="scientific">Linum tenue</name>
    <dbReference type="NCBI Taxonomy" id="586396"/>
    <lineage>
        <taxon>Eukaryota</taxon>
        <taxon>Viridiplantae</taxon>
        <taxon>Streptophyta</taxon>
        <taxon>Embryophyta</taxon>
        <taxon>Tracheophyta</taxon>
        <taxon>Spermatophyta</taxon>
        <taxon>Magnoliopsida</taxon>
        <taxon>eudicotyledons</taxon>
        <taxon>Gunneridae</taxon>
        <taxon>Pentapetalae</taxon>
        <taxon>rosids</taxon>
        <taxon>fabids</taxon>
        <taxon>Malpighiales</taxon>
        <taxon>Linaceae</taxon>
        <taxon>Linum</taxon>
    </lineage>
</organism>
<keyword evidence="3" id="KW-1185">Reference proteome</keyword>
<feature type="transmembrane region" description="Helical" evidence="1">
    <location>
        <begin position="12"/>
        <end position="32"/>
    </location>
</feature>
<dbReference type="EMBL" id="CAMGYJ010000006">
    <property type="protein sequence ID" value="CAI0432723.1"/>
    <property type="molecule type" value="Genomic_DNA"/>
</dbReference>
<keyword evidence="1" id="KW-1133">Transmembrane helix</keyword>
<gene>
    <name evidence="2" type="ORF">LITE_LOCUS23576</name>
</gene>
<protein>
    <submittedName>
        <fullName evidence="2">Uncharacterized protein</fullName>
    </submittedName>
</protein>
<name>A0AAV0LFE2_9ROSI</name>
<evidence type="ECO:0000313" key="3">
    <source>
        <dbReference type="Proteomes" id="UP001154282"/>
    </source>
</evidence>